<evidence type="ECO:0000256" key="3">
    <source>
        <dbReference type="PROSITE-ProRule" id="PRU00169"/>
    </source>
</evidence>
<comment type="caution">
    <text evidence="6">The sequence shown here is derived from an EMBL/GenBank/DDBJ whole genome shotgun (WGS) entry which is preliminary data.</text>
</comment>
<dbReference type="PROSITE" id="PS50110">
    <property type="entry name" value="RESPONSE_REGULATORY"/>
    <property type="match status" value="1"/>
</dbReference>
<organism evidence="6 7">
    <name type="scientific">Georgenia ruanii</name>
    <dbReference type="NCBI Taxonomy" id="348442"/>
    <lineage>
        <taxon>Bacteria</taxon>
        <taxon>Bacillati</taxon>
        <taxon>Actinomycetota</taxon>
        <taxon>Actinomycetes</taxon>
        <taxon>Micrococcales</taxon>
        <taxon>Bogoriellaceae</taxon>
        <taxon>Georgenia</taxon>
    </lineage>
</organism>
<evidence type="ECO:0000256" key="2">
    <source>
        <dbReference type="ARBA" id="ARBA00022840"/>
    </source>
</evidence>
<dbReference type="OrthoDB" id="144620at2"/>
<dbReference type="Gene3D" id="3.40.50.300">
    <property type="entry name" value="P-loop containing nucleotide triphosphate hydrolases"/>
    <property type="match status" value="1"/>
</dbReference>
<proteinExistence type="predicted"/>
<protein>
    <submittedName>
        <fullName evidence="6">AAA family ATPase</fullName>
    </submittedName>
</protein>
<comment type="caution">
    <text evidence="3">Lacks conserved residue(s) required for the propagation of feature annotation.</text>
</comment>
<keyword evidence="2" id="KW-0067">ATP-binding</keyword>
<keyword evidence="7" id="KW-1185">Reference proteome</keyword>
<dbReference type="InterPro" id="IPR001789">
    <property type="entry name" value="Sig_transdc_resp-reg_receiver"/>
</dbReference>
<keyword evidence="1" id="KW-0547">Nucleotide-binding</keyword>
<dbReference type="GO" id="GO:0005829">
    <property type="term" value="C:cytosol"/>
    <property type="evidence" value="ECO:0007669"/>
    <property type="project" value="TreeGrafter"/>
</dbReference>
<accession>A0A7J9US35</accession>
<name>A0A7J9US35_9MICO</name>
<dbReference type="RefSeq" id="WP_152229996.1">
    <property type="nucleotide sequence ID" value="NZ_BAAAOT010000007.1"/>
</dbReference>
<dbReference type="Gene3D" id="3.40.50.2300">
    <property type="match status" value="1"/>
</dbReference>
<reference evidence="6 7" key="1">
    <citation type="submission" date="2019-10" db="EMBL/GenBank/DDBJ databases">
        <title>Georgenia wutianyii sp. nov. and Georgenia yuyongxinii sp. nov. isolated from plateau pika (Ochotona curzoniae) in the Qinghai-Tibet plateau of China.</title>
        <authorList>
            <person name="Tian Z."/>
        </authorList>
    </citation>
    <scope>NUCLEOTIDE SEQUENCE [LARGE SCALE GENOMIC DNA]</scope>
    <source>
        <strain evidence="6 7">JCM 15130</strain>
    </source>
</reference>
<feature type="non-terminal residue" evidence="6">
    <location>
        <position position="1"/>
    </location>
</feature>
<gene>
    <name evidence="6" type="ORF">GB882_02030</name>
</gene>
<dbReference type="EMBL" id="WHPD01000450">
    <property type="protein sequence ID" value="MPV87431.1"/>
    <property type="molecule type" value="Genomic_DNA"/>
</dbReference>
<dbReference type="InterPro" id="IPR050625">
    <property type="entry name" value="ParA/MinD_ATPase"/>
</dbReference>
<feature type="compositionally biased region" description="Basic residues" evidence="4">
    <location>
        <begin position="408"/>
        <end position="420"/>
    </location>
</feature>
<evidence type="ECO:0000256" key="1">
    <source>
        <dbReference type="ARBA" id="ARBA00022741"/>
    </source>
</evidence>
<dbReference type="PANTHER" id="PTHR43384:SF6">
    <property type="entry name" value="SEPTUM SITE-DETERMINING PROTEIN MIND HOMOLOG, CHLOROPLASTIC"/>
    <property type="match status" value="1"/>
</dbReference>
<feature type="domain" description="Response regulatory" evidence="5">
    <location>
        <begin position="4"/>
        <end position="119"/>
    </location>
</feature>
<feature type="compositionally biased region" description="Low complexity" evidence="4">
    <location>
        <begin position="398"/>
        <end position="407"/>
    </location>
</feature>
<dbReference type="Pfam" id="PF13614">
    <property type="entry name" value="AAA_31"/>
    <property type="match status" value="1"/>
</dbReference>
<dbReference type="GO" id="GO:0016887">
    <property type="term" value="F:ATP hydrolysis activity"/>
    <property type="evidence" value="ECO:0007669"/>
    <property type="project" value="TreeGrafter"/>
</dbReference>
<evidence type="ECO:0000313" key="7">
    <source>
        <dbReference type="Proteomes" id="UP000429644"/>
    </source>
</evidence>
<dbReference type="GO" id="GO:0051782">
    <property type="term" value="P:negative regulation of cell division"/>
    <property type="evidence" value="ECO:0007669"/>
    <property type="project" value="TreeGrafter"/>
</dbReference>
<evidence type="ECO:0000313" key="6">
    <source>
        <dbReference type="EMBL" id="MPV87431.1"/>
    </source>
</evidence>
<dbReference type="AlphaFoldDB" id="A0A7J9US35"/>
<dbReference type="InterPro" id="IPR027417">
    <property type="entry name" value="P-loop_NTPase"/>
</dbReference>
<dbReference type="PANTHER" id="PTHR43384">
    <property type="entry name" value="SEPTUM SITE-DETERMINING PROTEIN MIND HOMOLOG, CHLOROPLASTIC-RELATED"/>
    <property type="match status" value="1"/>
</dbReference>
<dbReference type="Proteomes" id="UP000429644">
    <property type="component" value="Unassembled WGS sequence"/>
</dbReference>
<evidence type="ECO:0000256" key="4">
    <source>
        <dbReference type="SAM" id="MobiDB-lite"/>
    </source>
</evidence>
<dbReference type="GO" id="GO:0009898">
    <property type="term" value="C:cytoplasmic side of plasma membrane"/>
    <property type="evidence" value="ECO:0007669"/>
    <property type="project" value="TreeGrafter"/>
</dbReference>
<dbReference type="InterPro" id="IPR025669">
    <property type="entry name" value="AAA_dom"/>
</dbReference>
<sequence>MATQVVIGCADQTMAAAIRAQLGEAADVELLAVAESTSELVRTVIERDPQLVVVHDALGPEPVHQAVRDLSLRRPASVVLMVVDGSAESISDAMNAGARGVLTHPFSFTEVQQRVMGAIEWSRHLRRMLTTAGEDAATDGSRGRVVAVTGTKGGVGTTTIATHLAWDVRRQTPGLKVLLVDLDLEKGDVTSLIEAKYRTSVADLAKVADDLSAHTVLDAVFEHESGLSLLLPPEDIRDVEWVTPAAVRLIMALLRQQFDLVVIDAGAHVTPVQAAVVELADEVVAVVTPDLISVRALRRNVAFWESLAARKPADVRVLVNKHSRAQEVQPETLRQLSPAPLLPAVLPEITRSLEKAVNSRAPELVDDKKWWERLREVGSALGVLAALERRREEPSPPAEADGGAPSTRRGRRRQGAGLRRRREEGSASVELLGVLPVALLVLAVLWQLGMAGLTYVWTGHAAAAAARTVALGERDGGVIERAAVAELPAGVADAAAVSYAPASEKVTVRVDVPLAAPGLARLPWEVEVSRNVVKEPRP</sequence>
<dbReference type="SUPFAM" id="SSF52540">
    <property type="entry name" value="P-loop containing nucleoside triphosphate hydrolases"/>
    <property type="match status" value="1"/>
</dbReference>
<evidence type="ECO:0000259" key="5">
    <source>
        <dbReference type="PROSITE" id="PS50110"/>
    </source>
</evidence>
<dbReference type="GO" id="GO:0000160">
    <property type="term" value="P:phosphorelay signal transduction system"/>
    <property type="evidence" value="ECO:0007669"/>
    <property type="project" value="InterPro"/>
</dbReference>
<dbReference type="GO" id="GO:0005524">
    <property type="term" value="F:ATP binding"/>
    <property type="evidence" value="ECO:0007669"/>
    <property type="project" value="UniProtKB-KW"/>
</dbReference>
<feature type="region of interest" description="Disordered" evidence="4">
    <location>
        <begin position="388"/>
        <end position="421"/>
    </location>
</feature>
<dbReference type="SUPFAM" id="SSF52172">
    <property type="entry name" value="CheY-like"/>
    <property type="match status" value="1"/>
</dbReference>
<dbReference type="InterPro" id="IPR011006">
    <property type="entry name" value="CheY-like_superfamily"/>
</dbReference>